<accession>Q651H4</accession>
<name>Q651H4_ORYSJ</name>
<feature type="region of interest" description="Disordered" evidence="1">
    <location>
        <begin position="39"/>
        <end position="61"/>
    </location>
</feature>
<proteinExistence type="predicted"/>
<sequence>MTVAKSLWVSGRKYRGILEQRMHALPQYDGMVRPYPTRHRGANENQKPYSTRTHHTSADGRRTTHVVVVKCGFPCPCRPLRLRLRRSTWRFFDPWTGRPGPVCGHIRYPLPLRPTHRRERAWSPIIASPIWWWTRPDRSVILCNLHGDASSVDLRVKKDKNSKHRERAAAGGDPPTSSSSPPPPPLALPLAPSARRRRRPPPASLWPDLGVDGSRRCRTGKLRAAAGGDPPTSLPSPSPPPPAPSAHAAASPLRPRRRQRPPPARVPWKEGRGWKDKREYIATAAMVPAGRRSPTVHRLGPRQR</sequence>
<evidence type="ECO:0000256" key="1">
    <source>
        <dbReference type="SAM" id="MobiDB-lite"/>
    </source>
</evidence>
<organism evidence="2 3">
    <name type="scientific">Oryza sativa subsp. japonica</name>
    <name type="common">Rice</name>
    <dbReference type="NCBI Taxonomy" id="39947"/>
    <lineage>
        <taxon>Eukaryota</taxon>
        <taxon>Viridiplantae</taxon>
        <taxon>Streptophyta</taxon>
        <taxon>Embryophyta</taxon>
        <taxon>Tracheophyta</taxon>
        <taxon>Spermatophyta</taxon>
        <taxon>Magnoliopsida</taxon>
        <taxon>Liliopsida</taxon>
        <taxon>Poales</taxon>
        <taxon>Poaceae</taxon>
        <taxon>BOP clade</taxon>
        <taxon>Oryzoideae</taxon>
        <taxon>Oryzeae</taxon>
        <taxon>Oryzinae</taxon>
        <taxon>Oryza</taxon>
        <taxon>Oryza sativa</taxon>
    </lineage>
</organism>
<dbReference type="Proteomes" id="UP000000763">
    <property type="component" value="Chromosome 6"/>
</dbReference>
<feature type="compositionally biased region" description="Basic residues" evidence="1">
    <location>
        <begin position="157"/>
        <end position="166"/>
    </location>
</feature>
<reference evidence="3" key="1">
    <citation type="journal article" date="2005" name="Nature">
        <title>The map-based sequence of the rice genome.</title>
        <authorList>
            <consortium name="International rice genome sequencing project (IRGSP)"/>
            <person name="Matsumoto T."/>
            <person name="Wu J."/>
            <person name="Kanamori H."/>
            <person name="Katayose Y."/>
            <person name="Fujisawa M."/>
            <person name="Namiki N."/>
            <person name="Mizuno H."/>
            <person name="Yamamoto K."/>
            <person name="Antonio B.A."/>
            <person name="Baba T."/>
            <person name="Sakata K."/>
            <person name="Nagamura Y."/>
            <person name="Aoki H."/>
            <person name="Arikawa K."/>
            <person name="Arita K."/>
            <person name="Bito T."/>
            <person name="Chiden Y."/>
            <person name="Fujitsuka N."/>
            <person name="Fukunaka R."/>
            <person name="Hamada M."/>
            <person name="Harada C."/>
            <person name="Hayashi A."/>
            <person name="Hijishita S."/>
            <person name="Honda M."/>
            <person name="Hosokawa S."/>
            <person name="Ichikawa Y."/>
            <person name="Idonuma A."/>
            <person name="Iijima M."/>
            <person name="Ikeda M."/>
            <person name="Ikeno M."/>
            <person name="Ito K."/>
            <person name="Ito S."/>
            <person name="Ito T."/>
            <person name="Ito Y."/>
            <person name="Ito Y."/>
            <person name="Iwabuchi A."/>
            <person name="Kamiya K."/>
            <person name="Karasawa W."/>
            <person name="Kurita K."/>
            <person name="Katagiri S."/>
            <person name="Kikuta A."/>
            <person name="Kobayashi H."/>
            <person name="Kobayashi N."/>
            <person name="Machita K."/>
            <person name="Maehara T."/>
            <person name="Masukawa M."/>
            <person name="Mizubayashi T."/>
            <person name="Mukai Y."/>
            <person name="Nagasaki H."/>
            <person name="Nagata Y."/>
            <person name="Naito S."/>
            <person name="Nakashima M."/>
            <person name="Nakama Y."/>
            <person name="Nakamichi Y."/>
            <person name="Nakamura M."/>
            <person name="Meguro A."/>
            <person name="Negishi M."/>
            <person name="Ohta I."/>
            <person name="Ohta T."/>
            <person name="Okamoto M."/>
            <person name="Ono N."/>
            <person name="Saji S."/>
            <person name="Sakaguchi M."/>
            <person name="Sakai K."/>
            <person name="Shibata M."/>
            <person name="Shimokawa T."/>
            <person name="Song J."/>
            <person name="Takazaki Y."/>
            <person name="Terasawa K."/>
            <person name="Tsugane M."/>
            <person name="Tsuji K."/>
            <person name="Ueda S."/>
            <person name="Waki K."/>
            <person name="Yamagata H."/>
            <person name="Yamamoto M."/>
            <person name="Yamamoto S."/>
            <person name="Yamane H."/>
            <person name="Yoshiki S."/>
            <person name="Yoshihara R."/>
            <person name="Yukawa K."/>
            <person name="Zhong H."/>
            <person name="Yano M."/>
            <person name="Yuan Q."/>
            <person name="Ouyang S."/>
            <person name="Liu J."/>
            <person name="Jones K.M."/>
            <person name="Gansberger K."/>
            <person name="Moffat K."/>
            <person name="Hill J."/>
            <person name="Bera J."/>
            <person name="Fadrosh D."/>
            <person name="Jin S."/>
            <person name="Johri S."/>
            <person name="Kim M."/>
            <person name="Overton L."/>
            <person name="Reardon M."/>
            <person name="Tsitrin T."/>
            <person name="Vuong H."/>
            <person name="Weaver B."/>
            <person name="Ciecko A."/>
            <person name="Tallon L."/>
            <person name="Jackson J."/>
            <person name="Pai G."/>
            <person name="Aken S.V."/>
            <person name="Utterback T."/>
            <person name="Reidmuller S."/>
            <person name="Feldblyum T."/>
            <person name="Hsiao J."/>
            <person name="Zismann V."/>
            <person name="Iobst S."/>
            <person name="de Vazeille A.R."/>
            <person name="Buell C.R."/>
            <person name="Ying K."/>
            <person name="Li Y."/>
            <person name="Lu T."/>
            <person name="Huang Y."/>
            <person name="Zhao Q."/>
            <person name="Feng Q."/>
            <person name="Zhang L."/>
            <person name="Zhu J."/>
            <person name="Weng Q."/>
            <person name="Mu J."/>
            <person name="Lu Y."/>
            <person name="Fan D."/>
            <person name="Liu Y."/>
            <person name="Guan J."/>
            <person name="Zhang Y."/>
            <person name="Yu S."/>
            <person name="Liu X."/>
            <person name="Zhang Y."/>
            <person name="Hong G."/>
            <person name="Han B."/>
            <person name="Choisne N."/>
            <person name="Demange N."/>
            <person name="Orjeda G."/>
            <person name="Samain S."/>
            <person name="Cattolico L."/>
            <person name="Pelletier E."/>
            <person name="Couloux A."/>
            <person name="Segurens B."/>
            <person name="Wincker P."/>
            <person name="D'Hont A."/>
            <person name="Scarpelli C."/>
            <person name="Weissenbach J."/>
            <person name="Salanoubat M."/>
            <person name="Quetier F."/>
            <person name="Yu Y."/>
            <person name="Kim H.R."/>
            <person name="Rambo T."/>
            <person name="Currie J."/>
            <person name="Collura K."/>
            <person name="Luo M."/>
            <person name="Yang T."/>
            <person name="Ammiraju J.S.S."/>
            <person name="Engler F."/>
            <person name="Soderlund C."/>
            <person name="Wing R.A."/>
            <person name="Palmer L.E."/>
            <person name="de la Bastide M."/>
            <person name="Spiegel L."/>
            <person name="Nascimento L."/>
            <person name="Zutavern T."/>
            <person name="O'Shaughnessy A."/>
            <person name="Dike S."/>
            <person name="Dedhia N."/>
            <person name="Preston R."/>
            <person name="Balija V."/>
            <person name="McCombie W.R."/>
            <person name="Chow T."/>
            <person name="Chen H."/>
            <person name="Chung M."/>
            <person name="Chen C."/>
            <person name="Shaw J."/>
            <person name="Wu H."/>
            <person name="Hsiao K."/>
            <person name="Chao Y."/>
            <person name="Chu M."/>
            <person name="Cheng C."/>
            <person name="Hour A."/>
            <person name="Lee P."/>
            <person name="Lin S."/>
            <person name="Lin Y."/>
            <person name="Liou J."/>
            <person name="Liu S."/>
            <person name="Hsing Y."/>
            <person name="Raghuvanshi S."/>
            <person name="Mohanty A."/>
            <person name="Bharti A.K."/>
            <person name="Gaur A."/>
            <person name="Gupta V."/>
            <person name="Kumar D."/>
            <person name="Ravi V."/>
            <person name="Vij S."/>
            <person name="Kapur A."/>
            <person name="Khurana P."/>
            <person name="Khurana P."/>
            <person name="Khurana J.P."/>
            <person name="Tyagi A.K."/>
            <person name="Gaikwad K."/>
            <person name="Singh A."/>
            <person name="Dalal V."/>
            <person name="Srivastava S."/>
            <person name="Dixit A."/>
            <person name="Pal A.K."/>
            <person name="Ghazi I.A."/>
            <person name="Yadav M."/>
            <person name="Pandit A."/>
            <person name="Bhargava A."/>
            <person name="Sureshbabu K."/>
            <person name="Batra K."/>
            <person name="Sharma T.R."/>
            <person name="Mohapatra T."/>
            <person name="Singh N.K."/>
            <person name="Messing J."/>
            <person name="Nelson A.B."/>
            <person name="Fuks G."/>
            <person name="Kavchok S."/>
            <person name="Keizer G."/>
            <person name="Linton E."/>
            <person name="Llaca V."/>
            <person name="Song R."/>
            <person name="Tanyolac B."/>
            <person name="Young S."/>
            <person name="Ho-Il K."/>
            <person name="Hahn J.H."/>
            <person name="Sangsakoo G."/>
            <person name="Vanavichit A."/>
            <person name="de Mattos Luiz.A.T."/>
            <person name="Zimmer P.D."/>
            <person name="Malone G."/>
            <person name="Dellagostin O."/>
            <person name="de Oliveira A.C."/>
            <person name="Bevan M."/>
            <person name="Bancroft I."/>
            <person name="Minx P."/>
            <person name="Cordum H."/>
            <person name="Wilson R."/>
            <person name="Cheng Z."/>
            <person name="Jin W."/>
            <person name="Jiang J."/>
            <person name="Leong S.A."/>
            <person name="Iwama H."/>
            <person name="Gojobori T."/>
            <person name="Itoh T."/>
            <person name="Niimura Y."/>
            <person name="Fujii Y."/>
            <person name="Habara T."/>
            <person name="Sakai H."/>
            <person name="Sato Y."/>
            <person name="Wilson G."/>
            <person name="Kumar K."/>
            <person name="McCouch S."/>
            <person name="Juretic N."/>
            <person name="Hoen D."/>
            <person name="Wright S."/>
            <person name="Bruskiewich R."/>
            <person name="Bureau T."/>
            <person name="Miyao A."/>
            <person name="Hirochika H."/>
            <person name="Nishikawa T."/>
            <person name="Kadowaki K."/>
            <person name="Sugiura M."/>
            <person name="Burr B."/>
            <person name="Sasaki T."/>
        </authorList>
    </citation>
    <scope>NUCLEOTIDE SEQUENCE [LARGE SCALE GENOMIC DNA]</scope>
    <source>
        <strain evidence="3">cv. Nipponbare</strain>
    </source>
</reference>
<evidence type="ECO:0000313" key="2">
    <source>
        <dbReference type="EMBL" id="BAD46543.1"/>
    </source>
</evidence>
<evidence type="ECO:0000313" key="3">
    <source>
        <dbReference type="Proteomes" id="UP000000763"/>
    </source>
</evidence>
<protein>
    <submittedName>
        <fullName evidence="2">Uncharacterized protein</fullName>
    </submittedName>
</protein>
<dbReference type="EMBL" id="AP006055">
    <property type="protein sequence ID" value="BAD46543.1"/>
    <property type="molecule type" value="Genomic_DNA"/>
</dbReference>
<feature type="region of interest" description="Disordered" evidence="1">
    <location>
        <begin position="285"/>
        <end position="304"/>
    </location>
</feature>
<feature type="region of interest" description="Disordered" evidence="1">
    <location>
        <begin position="156"/>
        <end position="271"/>
    </location>
</feature>
<dbReference type="AlphaFoldDB" id="Q651H4"/>
<feature type="compositionally biased region" description="Pro residues" evidence="1">
    <location>
        <begin position="232"/>
        <end position="244"/>
    </location>
</feature>
<reference evidence="3" key="2">
    <citation type="journal article" date="2008" name="Nucleic Acids Res.">
        <title>The rice annotation project database (RAP-DB): 2008 update.</title>
        <authorList>
            <consortium name="The rice annotation project (RAP)"/>
        </authorList>
    </citation>
    <scope>GENOME REANNOTATION</scope>
    <source>
        <strain evidence="3">cv. Nipponbare</strain>
    </source>
</reference>
<gene>
    <name evidence="2" type="primary">P0778G11.14</name>
</gene>